<dbReference type="Proteomes" id="UP001144471">
    <property type="component" value="Unassembled WGS sequence"/>
</dbReference>
<organism evidence="1 2">
    <name type="scientific">Propionigenium maris DSM 9537</name>
    <dbReference type="NCBI Taxonomy" id="1123000"/>
    <lineage>
        <taxon>Bacteria</taxon>
        <taxon>Fusobacteriati</taxon>
        <taxon>Fusobacteriota</taxon>
        <taxon>Fusobacteriia</taxon>
        <taxon>Fusobacteriales</taxon>
        <taxon>Fusobacteriaceae</taxon>
        <taxon>Propionigenium</taxon>
    </lineage>
</organism>
<keyword evidence="2" id="KW-1185">Reference proteome</keyword>
<gene>
    <name evidence="1" type="ORF">PM10SUCC1_06910</name>
</gene>
<proteinExistence type="predicted"/>
<comment type="caution">
    <text evidence="1">The sequence shown here is derived from an EMBL/GenBank/DDBJ whole genome shotgun (WGS) entry which is preliminary data.</text>
</comment>
<reference evidence="1" key="1">
    <citation type="submission" date="2022-12" db="EMBL/GenBank/DDBJ databases">
        <title>Reference genome sequencing for broad-spectrum identification of bacterial and archaeal isolates by mass spectrometry.</title>
        <authorList>
            <person name="Sekiguchi Y."/>
            <person name="Tourlousse D.M."/>
        </authorList>
    </citation>
    <scope>NUCLEOTIDE SEQUENCE</scope>
    <source>
        <strain evidence="1">10succ1</strain>
    </source>
</reference>
<evidence type="ECO:0000313" key="1">
    <source>
        <dbReference type="EMBL" id="GLI55176.1"/>
    </source>
</evidence>
<dbReference type="AlphaFoldDB" id="A0A9W6GK13"/>
<accession>A0A9W6GK13</accession>
<sequence length="58" mass="6522">MYFVQYLHEVVGDYSVNEDLGTIILRDINGGMDGIIEEISNTTKHSVLSIKDIVPLKK</sequence>
<name>A0A9W6GK13_9FUSO</name>
<dbReference type="RefSeq" id="WP_281833471.1">
    <property type="nucleotide sequence ID" value="NZ_BSDY01000002.1"/>
</dbReference>
<dbReference type="EMBL" id="BSDY01000002">
    <property type="protein sequence ID" value="GLI55176.1"/>
    <property type="molecule type" value="Genomic_DNA"/>
</dbReference>
<evidence type="ECO:0000313" key="2">
    <source>
        <dbReference type="Proteomes" id="UP001144471"/>
    </source>
</evidence>
<protein>
    <submittedName>
        <fullName evidence="1">Uncharacterized protein</fullName>
    </submittedName>
</protein>